<dbReference type="PANTHER" id="PTHR45527">
    <property type="entry name" value="NONRIBOSOMAL PEPTIDE SYNTHETASE"/>
    <property type="match status" value="1"/>
</dbReference>
<dbReference type="InterPro" id="IPR020845">
    <property type="entry name" value="AMP-binding_CS"/>
</dbReference>
<dbReference type="InterPro" id="IPR010071">
    <property type="entry name" value="AA_adenyl_dom"/>
</dbReference>
<dbReference type="InterPro" id="IPR045851">
    <property type="entry name" value="AMP-bd_C_sf"/>
</dbReference>
<evidence type="ECO:0000259" key="4">
    <source>
        <dbReference type="Pfam" id="PF13193"/>
    </source>
</evidence>
<dbReference type="InterPro" id="IPR000873">
    <property type="entry name" value="AMP-dep_synth/lig_dom"/>
</dbReference>
<feature type="region of interest" description="Disordered" evidence="1">
    <location>
        <begin position="280"/>
        <end position="299"/>
    </location>
</feature>
<organism evidence="5 6">
    <name type="scientific">Streptomyces hyaluromycini</name>
    <dbReference type="NCBI Taxonomy" id="1377993"/>
    <lineage>
        <taxon>Bacteria</taxon>
        <taxon>Bacillati</taxon>
        <taxon>Actinomycetota</taxon>
        <taxon>Actinomycetes</taxon>
        <taxon>Kitasatosporales</taxon>
        <taxon>Streptomycetaceae</taxon>
        <taxon>Streptomyces</taxon>
    </lineage>
</organism>
<dbReference type="Pfam" id="PF00501">
    <property type="entry name" value="AMP-binding"/>
    <property type="match status" value="1"/>
</dbReference>
<evidence type="ECO:0000256" key="1">
    <source>
        <dbReference type="SAM" id="MobiDB-lite"/>
    </source>
</evidence>
<dbReference type="Gene3D" id="3.30.559.30">
    <property type="entry name" value="Nonribosomal peptide synthetase, condensation domain"/>
    <property type="match status" value="1"/>
</dbReference>
<dbReference type="InterPro" id="IPR001242">
    <property type="entry name" value="Condensation_dom"/>
</dbReference>
<dbReference type="InterPro" id="IPR025110">
    <property type="entry name" value="AMP-bd_C"/>
</dbReference>
<dbReference type="SUPFAM" id="SSF52777">
    <property type="entry name" value="CoA-dependent acyltransferases"/>
    <property type="match status" value="2"/>
</dbReference>
<dbReference type="RefSeq" id="WP_350790120.1">
    <property type="nucleotide sequence ID" value="NZ_JBEPEK010000593.1"/>
</dbReference>
<dbReference type="Proteomes" id="UP001474181">
    <property type="component" value="Unassembled WGS sequence"/>
</dbReference>
<keyword evidence="6" id="KW-1185">Reference proteome</keyword>
<dbReference type="SUPFAM" id="SSF56801">
    <property type="entry name" value="Acetyl-CoA synthetase-like"/>
    <property type="match status" value="1"/>
</dbReference>
<dbReference type="NCBIfam" id="TIGR01733">
    <property type="entry name" value="AA-adenyl-dom"/>
    <property type="match status" value="1"/>
</dbReference>
<feature type="domain" description="Condensation" evidence="3">
    <location>
        <begin position="85"/>
        <end position="398"/>
    </location>
</feature>
<protein>
    <submittedName>
        <fullName evidence="5">Amino acid adenylation domain-containing protein</fullName>
    </submittedName>
</protein>
<dbReference type="EMBL" id="JBEPEK010000593">
    <property type="protein sequence ID" value="MER7186442.1"/>
    <property type="molecule type" value="Genomic_DNA"/>
</dbReference>
<feature type="non-terminal residue" evidence="5">
    <location>
        <position position="1011"/>
    </location>
</feature>
<evidence type="ECO:0000313" key="6">
    <source>
        <dbReference type="Proteomes" id="UP001474181"/>
    </source>
</evidence>
<proteinExistence type="predicted"/>
<evidence type="ECO:0000259" key="2">
    <source>
        <dbReference type="Pfam" id="PF00501"/>
    </source>
</evidence>
<gene>
    <name evidence="5" type="ORF">ABT404_44470</name>
</gene>
<comment type="caution">
    <text evidence="5">The sequence shown here is derived from an EMBL/GenBank/DDBJ whole genome shotgun (WGS) entry which is preliminary data.</text>
</comment>
<accession>A0ABV1XBX7</accession>
<dbReference type="PROSITE" id="PS00455">
    <property type="entry name" value="AMP_BINDING"/>
    <property type="match status" value="1"/>
</dbReference>
<dbReference type="Pfam" id="PF00668">
    <property type="entry name" value="Condensation"/>
    <property type="match status" value="1"/>
</dbReference>
<dbReference type="Pfam" id="PF13193">
    <property type="entry name" value="AMP-binding_C"/>
    <property type="match status" value="1"/>
</dbReference>
<dbReference type="Gene3D" id="3.30.559.10">
    <property type="entry name" value="Chloramphenicol acetyltransferase-like domain"/>
    <property type="match status" value="1"/>
</dbReference>
<dbReference type="PANTHER" id="PTHR45527:SF1">
    <property type="entry name" value="FATTY ACID SYNTHASE"/>
    <property type="match status" value="1"/>
</dbReference>
<dbReference type="InterPro" id="IPR023213">
    <property type="entry name" value="CAT-like_dom_sf"/>
</dbReference>
<dbReference type="Gene3D" id="3.30.300.30">
    <property type="match status" value="1"/>
</dbReference>
<reference evidence="5 6" key="1">
    <citation type="submission" date="2024-06" db="EMBL/GenBank/DDBJ databases">
        <title>The Natural Products Discovery Center: Release of the First 8490 Sequenced Strains for Exploring Actinobacteria Biosynthetic Diversity.</title>
        <authorList>
            <person name="Kalkreuter E."/>
            <person name="Kautsar S.A."/>
            <person name="Yang D."/>
            <person name="Bader C.D."/>
            <person name="Teijaro C.N."/>
            <person name="Fluegel L."/>
            <person name="Davis C.M."/>
            <person name="Simpson J.R."/>
            <person name="Lauterbach L."/>
            <person name="Steele A.D."/>
            <person name="Gui C."/>
            <person name="Meng S."/>
            <person name="Li G."/>
            <person name="Viehrig K."/>
            <person name="Ye F."/>
            <person name="Su P."/>
            <person name="Kiefer A.F."/>
            <person name="Nichols A."/>
            <person name="Cepeda A.J."/>
            <person name="Yan W."/>
            <person name="Fan B."/>
            <person name="Jiang Y."/>
            <person name="Adhikari A."/>
            <person name="Zheng C.-J."/>
            <person name="Schuster L."/>
            <person name="Cowan T.M."/>
            <person name="Smanski M.J."/>
            <person name="Chevrette M.G."/>
            <person name="De Carvalho L.P.S."/>
            <person name="Shen B."/>
        </authorList>
    </citation>
    <scope>NUCLEOTIDE SEQUENCE [LARGE SCALE GENOMIC DNA]</scope>
    <source>
        <strain evidence="5 6">NPDC000234</strain>
    </source>
</reference>
<evidence type="ECO:0000313" key="5">
    <source>
        <dbReference type="EMBL" id="MER7186442.1"/>
    </source>
</evidence>
<dbReference type="InterPro" id="IPR042099">
    <property type="entry name" value="ANL_N_sf"/>
</dbReference>
<sequence>MSVHPTEQSGATGADELLRHLDDLGIGLSWDGAKVRYRSPGRPVPADLLADMQTHRAELAHLVVRRAQLPRRPVRDTADGTGSGPLTRSQQSVWATDFFRTDGSYNLWGALRFRGPLDTEALAAAVTDLQIRHPSLRTVFRTRHGRPSQHILADAGQPLVRRDLAGAASALDTCLALCARQAGTRIPLDTEPPVRMTLHRLAEEDHVFSVVLHHVLADGESLGVLLDDLARCYNARRAGRAPGPAPSELDMVDYARWEQDVRRFADTSAQRRYWQERLAGATPGPVPLPPPPAEPADRAGLTSLVLDPGTTATVRRLAADSRASVFTVMSTGIAAVLQRYTGRDDLVVGMPVARREGRELAGLVGLLVDMVPVRLDLTGAPAFDELVRRTRSTVLGAAAAGPPPEETAPRYNVVLTDAGTDRPVPAFDGVDVSRPDVPQATAKYDLNFLVHERDGRVVVDVESAPRAVAERDVQGMLALLRRILAQAAQASRRAVDLAAAPWAEAGAGAVGASADRVPGDEESLFARFTETAARRGEAEAITDDGSGIGYAELHRLALRIGRGLRRHRVDPGDVVALRLPRGTHLIAAMLGVMAAGAACLVIDDGWPEPRVRQVLADAGVRLVIGDEPDTSGEQLSVAALARLGEEPLPLPAVPSAAVAYVIYTSGSTGRPKGVHVTHRNLLSLLDATTTAFGFGPGDTWTQFHSCAFDFAMWEVFGCLLHGGRLVVVPKWATREPEVFANLLRRERVTVLNQTPSALAAMLPALARPDGDAPRLRCVIFGGEALHRDLVQRWYEDMGTGTRLVNMYGITETTVHASWRWLSPGEWQPAESDIGEPLPGTSLHVLHENGSPALERCVGEICVGGPQVSAGYPGRPRETALRFVPDPYSEVPGARMYRSGDFGRRNLSGLAYLGRRDGQIQLHGFRVELPEIERALARQPGVTAAAAAVATRDGGPCVVAAVVADSGADVSPAGLRTAVRGVLPGYMVPHVVYRTDALPLTVNGKLDRAAVA</sequence>
<name>A0ABV1XBX7_9ACTN</name>
<dbReference type="Gene3D" id="3.40.50.12780">
    <property type="entry name" value="N-terminal domain of ligase-like"/>
    <property type="match status" value="1"/>
</dbReference>
<feature type="domain" description="AMP-binding enzyme C-terminal" evidence="4">
    <location>
        <begin position="930"/>
        <end position="1004"/>
    </location>
</feature>
<feature type="compositionally biased region" description="Pro residues" evidence="1">
    <location>
        <begin position="284"/>
        <end position="294"/>
    </location>
</feature>
<feature type="domain" description="AMP-dependent synthetase/ligase" evidence="2">
    <location>
        <begin position="528"/>
        <end position="871"/>
    </location>
</feature>
<evidence type="ECO:0000259" key="3">
    <source>
        <dbReference type="Pfam" id="PF00668"/>
    </source>
</evidence>